<dbReference type="PANTHER" id="PTHR14983:SF1">
    <property type="entry name" value="CILIOGENESIS AND PLANAR POLARITY EFFECTOR 2"/>
    <property type="match status" value="1"/>
</dbReference>
<evidence type="ECO:0000256" key="4">
    <source>
        <dbReference type="ARBA" id="ARBA00022490"/>
    </source>
</evidence>
<reference evidence="9" key="1">
    <citation type="journal article" date="2019" name="bioRxiv">
        <title>The Genome of the Zebra Mussel, Dreissena polymorpha: A Resource for Invasive Species Research.</title>
        <authorList>
            <person name="McCartney M.A."/>
            <person name="Auch B."/>
            <person name="Kono T."/>
            <person name="Mallez S."/>
            <person name="Zhang Y."/>
            <person name="Obille A."/>
            <person name="Becker A."/>
            <person name="Abrahante J.E."/>
            <person name="Garbe J."/>
            <person name="Badalamenti J.P."/>
            <person name="Herman A."/>
            <person name="Mangelson H."/>
            <person name="Liachko I."/>
            <person name="Sullivan S."/>
            <person name="Sone E.D."/>
            <person name="Koren S."/>
            <person name="Silverstein K.A.T."/>
            <person name="Beckman K.B."/>
            <person name="Gohl D.M."/>
        </authorList>
    </citation>
    <scope>NUCLEOTIDE SEQUENCE</scope>
    <source>
        <strain evidence="9">Duluth1</strain>
        <tissue evidence="9">Whole animal</tissue>
    </source>
</reference>
<dbReference type="GO" id="GO:0003924">
    <property type="term" value="F:GTPase activity"/>
    <property type="evidence" value="ECO:0007669"/>
    <property type="project" value="InterPro"/>
</dbReference>
<keyword evidence="6" id="KW-0547">Nucleotide-binding</keyword>
<dbReference type="EMBL" id="JAIWYP010000005">
    <property type="protein sequence ID" value="KAH3823018.1"/>
    <property type="molecule type" value="Genomic_DNA"/>
</dbReference>
<evidence type="ECO:0000256" key="6">
    <source>
        <dbReference type="ARBA" id="ARBA00023134"/>
    </source>
</evidence>
<dbReference type="SUPFAM" id="SSF52540">
    <property type="entry name" value="P-loop containing nucleoside triphosphate hydrolases"/>
    <property type="match status" value="1"/>
</dbReference>
<keyword evidence="5" id="KW-0653">Protein transport</keyword>
<name>A0A9D4GWB9_DREPO</name>
<reference evidence="9" key="2">
    <citation type="submission" date="2020-11" db="EMBL/GenBank/DDBJ databases">
        <authorList>
            <person name="McCartney M.A."/>
            <person name="Auch B."/>
            <person name="Kono T."/>
            <person name="Mallez S."/>
            <person name="Becker A."/>
            <person name="Gohl D.M."/>
            <person name="Silverstein K.A.T."/>
            <person name="Koren S."/>
            <person name="Bechman K.B."/>
            <person name="Herman A."/>
            <person name="Abrahante J.E."/>
            <person name="Garbe J."/>
        </authorList>
    </citation>
    <scope>NUCLEOTIDE SEQUENCE</scope>
    <source>
        <strain evidence="9">Duluth1</strain>
        <tissue evidence="9">Whole animal</tissue>
    </source>
</reference>
<comment type="subcellular location">
    <subcellularLocation>
        <location evidence="1">Cytoplasm</location>
        <location evidence="1">Cytoskeleton</location>
        <location evidence="1">Cilium basal body</location>
    </subcellularLocation>
</comment>
<dbReference type="GO" id="GO:0015031">
    <property type="term" value="P:protein transport"/>
    <property type="evidence" value="ECO:0007669"/>
    <property type="project" value="UniProtKB-KW"/>
</dbReference>
<proteinExistence type="inferred from homology"/>
<evidence type="ECO:0000256" key="8">
    <source>
        <dbReference type="ARBA" id="ARBA00023273"/>
    </source>
</evidence>
<dbReference type="InterPro" id="IPR027417">
    <property type="entry name" value="P-loop_NTPase"/>
</dbReference>
<keyword evidence="4" id="KW-0963">Cytoplasm</keyword>
<dbReference type="Proteomes" id="UP000828390">
    <property type="component" value="Unassembled WGS sequence"/>
</dbReference>
<organism evidence="9 10">
    <name type="scientific">Dreissena polymorpha</name>
    <name type="common">Zebra mussel</name>
    <name type="synonym">Mytilus polymorpha</name>
    <dbReference type="NCBI Taxonomy" id="45954"/>
    <lineage>
        <taxon>Eukaryota</taxon>
        <taxon>Metazoa</taxon>
        <taxon>Spiralia</taxon>
        <taxon>Lophotrochozoa</taxon>
        <taxon>Mollusca</taxon>
        <taxon>Bivalvia</taxon>
        <taxon>Autobranchia</taxon>
        <taxon>Heteroconchia</taxon>
        <taxon>Euheterodonta</taxon>
        <taxon>Imparidentia</taxon>
        <taxon>Neoheterodontei</taxon>
        <taxon>Myida</taxon>
        <taxon>Dreissenoidea</taxon>
        <taxon>Dreissenidae</taxon>
        <taxon>Dreissena</taxon>
    </lineage>
</organism>
<sequence>MCPQSCSYVSLSISISRLEDIYERGKAYASIDAMWHYLCGEIRGKRTFVATPGRVAREATPGSFPRLLERPPLAGHMEEVRYKIYLAGRSGVGKSATVAKLTGNDIPKTHMETPG</sequence>
<dbReference type="PANTHER" id="PTHR14983">
    <property type="entry name" value="CILIOGENESIS AND PLANAR POLARITY EFFECTOR 2"/>
    <property type="match status" value="1"/>
</dbReference>
<evidence type="ECO:0000256" key="7">
    <source>
        <dbReference type="ARBA" id="ARBA00023212"/>
    </source>
</evidence>
<evidence type="ECO:0000256" key="3">
    <source>
        <dbReference type="ARBA" id="ARBA00022448"/>
    </source>
</evidence>
<gene>
    <name evidence="9" type="ORF">DPMN_124813</name>
</gene>
<keyword evidence="6" id="KW-0342">GTP-binding</keyword>
<comment type="caution">
    <text evidence="9">The sequence shown here is derived from an EMBL/GenBank/DDBJ whole genome shotgun (WGS) entry which is preliminary data.</text>
</comment>
<accession>A0A9D4GWB9</accession>
<evidence type="ECO:0000313" key="10">
    <source>
        <dbReference type="Proteomes" id="UP000828390"/>
    </source>
</evidence>
<dbReference type="AlphaFoldDB" id="A0A9D4GWB9"/>
<evidence type="ECO:0000256" key="2">
    <source>
        <dbReference type="ARBA" id="ARBA00006270"/>
    </source>
</evidence>
<comment type="similarity">
    <text evidence="2">Belongs to the small GTPase superfamily. Rab family.</text>
</comment>
<keyword evidence="3" id="KW-0813">Transport</keyword>
<evidence type="ECO:0000256" key="1">
    <source>
        <dbReference type="ARBA" id="ARBA00004120"/>
    </source>
</evidence>
<dbReference type="InterPro" id="IPR039677">
    <property type="entry name" value="RSG1"/>
</dbReference>
<keyword evidence="8" id="KW-0966">Cell projection</keyword>
<keyword evidence="10" id="KW-1185">Reference proteome</keyword>
<protein>
    <submittedName>
        <fullName evidence="9">Uncharacterized protein</fullName>
    </submittedName>
</protein>
<evidence type="ECO:0000256" key="5">
    <source>
        <dbReference type="ARBA" id="ARBA00022927"/>
    </source>
</evidence>
<keyword evidence="7" id="KW-0206">Cytoskeleton</keyword>
<evidence type="ECO:0000313" key="9">
    <source>
        <dbReference type="EMBL" id="KAH3823018.1"/>
    </source>
</evidence>
<dbReference type="GO" id="GO:0005525">
    <property type="term" value="F:GTP binding"/>
    <property type="evidence" value="ECO:0007669"/>
    <property type="project" value="UniProtKB-KW"/>
</dbReference>